<organism evidence="2 3">
    <name type="scientific">Portunus trituberculatus</name>
    <name type="common">Swimming crab</name>
    <name type="synonym">Neptunus trituberculatus</name>
    <dbReference type="NCBI Taxonomy" id="210409"/>
    <lineage>
        <taxon>Eukaryota</taxon>
        <taxon>Metazoa</taxon>
        <taxon>Ecdysozoa</taxon>
        <taxon>Arthropoda</taxon>
        <taxon>Crustacea</taxon>
        <taxon>Multicrustacea</taxon>
        <taxon>Malacostraca</taxon>
        <taxon>Eumalacostraca</taxon>
        <taxon>Eucarida</taxon>
        <taxon>Decapoda</taxon>
        <taxon>Pleocyemata</taxon>
        <taxon>Brachyura</taxon>
        <taxon>Eubrachyura</taxon>
        <taxon>Portunoidea</taxon>
        <taxon>Portunidae</taxon>
        <taxon>Portuninae</taxon>
        <taxon>Portunus</taxon>
    </lineage>
</organism>
<proteinExistence type="predicted"/>
<dbReference type="AlphaFoldDB" id="A0A5B7EG22"/>
<dbReference type="Proteomes" id="UP000324222">
    <property type="component" value="Unassembled WGS sequence"/>
</dbReference>
<reference evidence="2 3" key="1">
    <citation type="submission" date="2019-05" db="EMBL/GenBank/DDBJ databases">
        <title>Another draft genome of Portunus trituberculatus and its Hox gene families provides insights of decapod evolution.</title>
        <authorList>
            <person name="Jeong J.-H."/>
            <person name="Song I."/>
            <person name="Kim S."/>
            <person name="Choi T."/>
            <person name="Kim D."/>
            <person name="Ryu S."/>
            <person name="Kim W."/>
        </authorList>
    </citation>
    <scope>NUCLEOTIDE SEQUENCE [LARGE SCALE GENOMIC DNA]</scope>
    <source>
        <tissue evidence="2">Muscle</tissue>
    </source>
</reference>
<keyword evidence="1" id="KW-0853">WD repeat</keyword>
<feature type="repeat" description="WD" evidence="1">
    <location>
        <begin position="22"/>
        <end position="55"/>
    </location>
</feature>
<sequence length="78" mass="8568">MKVVDDPLKKRAPTTVEARGILTGSNAGVTAIDFDAEESLILGASNDFASRVWTVADHRLRIFVHYTSPSQLVCYTPF</sequence>
<comment type="caution">
    <text evidence="2">The sequence shown here is derived from an EMBL/GenBank/DDBJ whole genome shotgun (WGS) entry which is preliminary data.</text>
</comment>
<name>A0A5B7EG22_PORTR</name>
<evidence type="ECO:0000313" key="3">
    <source>
        <dbReference type="Proteomes" id="UP000324222"/>
    </source>
</evidence>
<keyword evidence="3" id="KW-1185">Reference proteome</keyword>
<dbReference type="EMBL" id="VSRR010002796">
    <property type="protein sequence ID" value="MPC33281.1"/>
    <property type="molecule type" value="Genomic_DNA"/>
</dbReference>
<dbReference type="PROSITE" id="PS50082">
    <property type="entry name" value="WD_REPEATS_2"/>
    <property type="match status" value="1"/>
</dbReference>
<gene>
    <name evidence="2" type="primary">atg16</name>
    <name evidence="2" type="ORF">E2C01_026625</name>
</gene>
<protein>
    <submittedName>
        <fullName evidence="2">Autophagy-related protein 16</fullName>
    </submittedName>
</protein>
<dbReference type="InterPro" id="IPR001680">
    <property type="entry name" value="WD40_rpt"/>
</dbReference>
<evidence type="ECO:0000256" key="1">
    <source>
        <dbReference type="PROSITE-ProRule" id="PRU00221"/>
    </source>
</evidence>
<evidence type="ECO:0000313" key="2">
    <source>
        <dbReference type="EMBL" id="MPC33281.1"/>
    </source>
</evidence>
<accession>A0A5B7EG22</accession>